<dbReference type="PROSITE" id="PS00107">
    <property type="entry name" value="PROTEIN_KINASE_ATP"/>
    <property type="match status" value="1"/>
</dbReference>
<keyword evidence="12" id="KW-1185">Reference proteome</keyword>
<feature type="region of interest" description="Disordered" evidence="8">
    <location>
        <begin position="273"/>
        <end position="367"/>
    </location>
</feature>
<dbReference type="GO" id="GO:0016301">
    <property type="term" value="F:kinase activity"/>
    <property type="evidence" value="ECO:0007669"/>
    <property type="project" value="UniProtKB-KW"/>
</dbReference>
<dbReference type="EC" id="2.7.11.1" evidence="1"/>
<feature type="binding site" evidence="7">
    <location>
        <position position="39"/>
    </location>
    <ligand>
        <name>ATP</name>
        <dbReference type="ChEBI" id="CHEBI:30616"/>
    </ligand>
</feature>
<dbReference type="Pfam" id="PF00069">
    <property type="entry name" value="Pkinase"/>
    <property type="match status" value="1"/>
</dbReference>
<keyword evidence="6 7" id="KW-0067">ATP-binding</keyword>
<evidence type="ECO:0000256" key="9">
    <source>
        <dbReference type="SAM" id="Phobius"/>
    </source>
</evidence>
<evidence type="ECO:0000256" key="2">
    <source>
        <dbReference type="ARBA" id="ARBA00022527"/>
    </source>
</evidence>
<evidence type="ECO:0000313" key="11">
    <source>
        <dbReference type="EMBL" id="MFC4373743.1"/>
    </source>
</evidence>
<dbReference type="PANTHER" id="PTHR43289">
    <property type="entry name" value="MITOGEN-ACTIVATED PROTEIN KINASE KINASE KINASE 20-RELATED"/>
    <property type="match status" value="1"/>
</dbReference>
<evidence type="ECO:0000256" key="1">
    <source>
        <dbReference type="ARBA" id="ARBA00012513"/>
    </source>
</evidence>
<evidence type="ECO:0000256" key="7">
    <source>
        <dbReference type="PROSITE-ProRule" id="PRU10141"/>
    </source>
</evidence>
<evidence type="ECO:0000313" key="12">
    <source>
        <dbReference type="Proteomes" id="UP001595844"/>
    </source>
</evidence>
<reference evidence="12" key="1">
    <citation type="journal article" date="2019" name="Int. J. Syst. Evol. Microbiol.">
        <title>The Global Catalogue of Microorganisms (GCM) 10K type strain sequencing project: providing services to taxonomists for standard genome sequencing and annotation.</title>
        <authorList>
            <consortium name="The Broad Institute Genomics Platform"/>
            <consortium name="The Broad Institute Genome Sequencing Center for Infectious Disease"/>
            <person name="Wu L."/>
            <person name="Ma J."/>
        </authorList>
    </citation>
    <scope>NUCLEOTIDE SEQUENCE [LARGE SCALE GENOMIC DNA]</scope>
    <source>
        <strain evidence="12">IBRC-M 10490</strain>
    </source>
</reference>
<keyword evidence="4 7" id="KW-0547">Nucleotide-binding</keyword>
<dbReference type="PANTHER" id="PTHR43289:SF6">
    <property type="entry name" value="SERINE_THREONINE-PROTEIN KINASE NEKL-3"/>
    <property type="match status" value="1"/>
</dbReference>
<feature type="transmembrane region" description="Helical" evidence="9">
    <location>
        <begin position="373"/>
        <end position="396"/>
    </location>
</feature>
<dbReference type="RefSeq" id="WP_378557244.1">
    <property type="nucleotide sequence ID" value="NZ_JBHSDL010000006.1"/>
</dbReference>
<keyword evidence="9" id="KW-0472">Membrane</keyword>
<evidence type="ECO:0000256" key="4">
    <source>
        <dbReference type="ARBA" id="ARBA00022741"/>
    </source>
</evidence>
<evidence type="ECO:0000256" key="3">
    <source>
        <dbReference type="ARBA" id="ARBA00022679"/>
    </source>
</evidence>
<comment type="caution">
    <text evidence="11">The sequence shown here is derived from an EMBL/GenBank/DDBJ whole genome shotgun (WGS) entry which is preliminary data.</text>
</comment>
<dbReference type="Gene3D" id="1.10.510.10">
    <property type="entry name" value="Transferase(Phosphotransferase) domain 1"/>
    <property type="match status" value="1"/>
</dbReference>
<keyword evidence="9" id="KW-0812">Transmembrane</keyword>
<feature type="compositionally biased region" description="Low complexity" evidence="8">
    <location>
        <begin position="285"/>
        <end position="355"/>
    </location>
</feature>
<name>A0ABV8VGE5_9NOCA</name>
<keyword evidence="2" id="KW-0723">Serine/threonine-protein kinase</keyword>
<keyword evidence="9" id="KW-1133">Transmembrane helix</keyword>
<evidence type="ECO:0000259" key="10">
    <source>
        <dbReference type="PROSITE" id="PS50011"/>
    </source>
</evidence>
<dbReference type="InterPro" id="IPR000719">
    <property type="entry name" value="Prot_kinase_dom"/>
</dbReference>
<dbReference type="Proteomes" id="UP001595844">
    <property type="component" value="Unassembled WGS sequence"/>
</dbReference>
<keyword evidence="3" id="KW-0808">Transferase</keyword>
<dbReference type="SMART" id="SM00220">
    <property type="entry name" value="S_TKc"/>
    <property type="match status" value="1"/>
</dbReference>
<keyword evidence="5 11" id="KW-0418">Kinase</keyword>
<proteinExistence type="predicted"/>
<evidence type="ECO:0000256" key="5">
    <source>
        <dbReference type="ARBA" id="ARBA00022777"/>
    </source>
</evidence>
<protein>
    <recommendedName>
        <fullName evidence="1">non-specific serine/threonine protein kinase</fullName>
        <ecNumber evidence="1">2.7.11.1</ecNumber>
    </recommendedName>
</protein>
<dbReference type="InterPro" id="IPR008271">
    <property type="entry name" value="Ser/Thr_kinase_AS"/>
</dbReference>
<dbReference type="EMBL" id="JBHSDL010000006">
    <property type="protein sequence ID" value="MFC4373743.1"/>
    <property type="molecule type" value="Genomic_DNA"/>
</dbReference>
<evidence type="ECO:0000256" key="6">
    <source>
        <dbReference type="ARBA" id="ARBA00022840"/>
    </source>
</evidence>
<dbReference type="PROSITE" id="PS50011">
    <property type="entry name" value="PROTEIN_KINASE_DOM"/>
    <property type="match status" value="1"/>
</dbReference>
<dbReference type="SUPFAM" id="SSF56112">
    <property type="entry name" value="Protein kinase-like (PK-like)"/>
    <property type="match status" value="1"/>
</dbReference>
<accession>A0ABV8VGE5</accession>
<organism evidence="11 12">
    <name type="scientific">Nocardia halotolerans</name>
    <dbReference type="NCBI Taxonomy" id="1755878"/>
    <lineage>
        <taxon>Bacteria</taxon>
        <taxon>Bacillati</taxon>
        <taxon>Actinomycetota</taxon>
        <taxon>Actinomycetes</taxon>
        <taxon>Mycobacteriales</taxon>
        <taxon>Nocardiaceae</taxon>
        <taxon>Nocardia</taxon>
    </lineage>
</organism>
<evidence type="ECO:0000256" key="8">
    <source>
        <dbReference type="SAM" id="MobiDB-lite"/>
    </source>
</evidence>
<dbReference type="InterPro" id="IPR017441">
    <property type="entry name" value="Protein_kinase_ATP_BS"/>
</dbReference>
<dbReference type="InterPro" id="IPR011009">
    <property type="entry name" value="Kinase-like_dom_sf"/>
</dbReference>
<feature type="domain" description="Protein kinase" evidence="10">
    <location>
        <begin position="10"/>
        <end position="274"/>
    </location>
</feature>
<gene>
    <name evidence="11" type="ORF">ACFO5K_06475</name>
</gene>
<dbReference type="CDD" id="cd14014">
    <property type="entry name" value="STKc_PknB_like"/>
    <property type="match status" value="1"/>
</dbReference>
<sequence length="580" mass="63075">MRDGAVFAGYTIERRLGQGGMGAVYLARHPRLPRLLALKLLNEELFSDSELRARFEREADLVAQLEHPNIVTVFDRGADENRLWISMQYIDGVDAAGVDPLTLPPDRAVQIVGETAKALDFAHHKGVLHRDVKPANILLSKAADGQQRVYLTDFGIARVIDDAANRLTRTGTFTATLAYASPEQLTGAEMDGRADQYSLACTLYLLLSGRAPFESVHPAAVIQGHLQQQPPPLSATRPGLPPALDAVLARAMAKRPADRFASCAEFADAARQALQGGPAPQQSRPSTAPQPYPSAAQQGAPQAQPSPGRQVAPQAQPSPVQQLAPQPYATPAQQVASQAQPWSAQQAAQQRSYAPVPHGAYPYRPTPRRRSSAGWIVGLCLGLAVVVAVGIGTWVATADRTPPQRDLEETRQAFAHMLPTAEVATGERWASGDGFGEAHCRGEVFVGEPNFHWTWMGAQPDPRLGEPTAQWQCSYAGSYMIPADIIRWPYVRIFRYDSAEAAQQVIDTFAGATEEVDMNGGAPYTNYKWGSAATDAPRIATVFPNDPRRDKFIMYSYGLGAKNDPSMAQLLDWWKTVPLT</sequence>
<dbReference type="Gene3D" id="3.30.200.20">
    <property type="entry name" value="Phosphorylase Kinase, domain 1"/>
    <property type="match status" value="1"/>
</dbReference>
<dbReference type="PROSITE" id="PS00108">
    <property type="entry name" value="PROTEIN_KINASE_ST"/>
    <property type="match status" value="1"/>
</dbReference>